<dbReference type="RefSeq" id="WP_145208789.1">
    <property type="nucleotide sequence ID" value="NZ_CP036432.1"/>
</dbReference>
<accession>A0ABX5XLX1</accession>
<sequence>MTISRSLRKRLRRYALLCLVTATTAGFLETSQTSVAEDTHDSSDLRGWVEDLSQSSFSQESVAIGKLASQATTPQFLTVSAEDQLTIDTCNFDTWLAGILPPAESKPSDAPKNIEPETSDLAKSNASRTSSQFNSTLATIAAAASAGNPIPLSQWTEPFAMIGPDGSHTPQEIKAFQAWFDNGKAFVAGLGNGDFNGFIPVVDFDGEVAGPANESVAVQDSKPALSVTVARPLIGSSAVIATIEEAYQPYDLAAEDLAAASQASDVDANDSEDTPAADKPQDRQVVWTDGLYSPSLQPFCIHSLDLMRKPGWSPLAQKTISSTEPVALVAEEVAVAEVEQPEPTVEVETLVADAAEKAPADAEPMQEEVVAEVEQPEPAVEVETLVADAAEEAPADAEPMQEEAVAEVEQPEPAVEVETLVADSVEEAPADAEPMQEEVVAKVEQPEPTVEVETLVADAAEEAPADAEPMQGEVVAEVEQPEPTVEVETLVADAAVEAPADAEPMQEEMVAEVEQPEPPVEVETLVADAAEEAPADAEPMQEEMVAEVEQPEPEVEVETLVADTSEEAPADAEPMQEEVVAEVEQPEPTVEVETLVADASEEAPADAEPMQEEVVAEVEQPEPTVEVETLVADAAVEAPADAEPMQEEVVAEVEQPEPTVEVETLVADAAEEAPADAEPMQEEVVSDVDQPEPPAESMELVAANPSLPQGEEIVEEVPGYVGSPDCLLEDVMWQVSVAMEDANVTDQWLRPNRVGKRLASLVVGGDRVATRVASELALVWPANAQPAKPIPGSGAKLLARAEAAEQLPAEGKAKPFTPEQLAQADAMFRQWVGVAQSVLDDLSDHLNDVTEVALHRGTQDDSNRR</sequence>
<gene>
    <name evidence="2" type="ORF">TBK1r_16840</name>
</gene>
<organism evidence="2 3">
    <name type="scientific">Stieleria magnilauensis</name>
    <dbReference type="NCBI Taxonomy" id="2527963"/>
    <lineage>
        <taxon>Bacteria</taxon>
        <taxon>Pseudomonadati</taxon>
        <taxon>Planctomycetota</taxon>
        <taxon>Planctomycetia</taxon>
        <taxon>Pirellulales</taxon>
        <taxon>Pirellulaceae</taxon>
        <taxon>Stieleria</taxon>
    </lineage>
</organism>
<feature type="region of interest" description="Disordered" evidence="1">
    <location>
        <begin position="534"/>
        <end position="589"/>
    </location>
</feature>
<evidence type="ECO:0000256" key="1">
    <source>
        <dbReference type="SAM" id="MobiDB-lite"/>
    </source>
</evidence>
<feature type="compositionally biased region" description="Acidic residues" evidence="1">
    <location>
        <begin position="534"/>
        <end position="557"/>
    </location>
</feature>
<feature type="compositionally biased region" description="Basic and acidic residues" evidence="1">
    <location>
        <begin position="106"/>
        <end position="115"/>
    </location>
</feature>
<reference evidence="2 3" key="1">
    <citation type="submission" date="2019-02" db="EMBL/GenBank/DDBJ databases">
        <title>Deep-cultivation of Planctomycetes and their phenomic and genomic characterization uncovers novel biology.</title>
        <authorList>
            <person name="Wiegand S."/>
            <person name="Jogler M."/>
            <person name="Boedeker C."/>
            <person name="Pinto D."/>
            <person name="Vollmers J."/>
            <person name="Rivas-Marin E."/>
            <person name="Kohn T."/>
            <person name="Peeters S.H."/>
            <person name="Heuer A."/>
            <person name="Rast P."/>
            <person name="Oberbeckmann S."/>
            <person name="Bunk B."/>
            <person name="Jeske O."/>
            <person name="Meyerdierks A."/>
            <person name="Storesund J.E."/>
            <person name="Kallscheuer N."/>
            <person name="Luecker S."/>
            <person name="Lage O.M."/>
            <person name="Pohl T."/>
            <person name="Merkel B.J."/>
            <person name="Hornburger P."/>
            <person name="Mueller R.-W."/>
            <person name="Bruemmer F."/>
            <person name="Labrenz M."/>
            <person name="Spormann A.M."/>
            <person name="Op den Camp H."/>
            <person name="Overmann J."/>
            <person name="Amann R."/>
            <person name="Jetten M.S.M."/>
            <person name="Mascher T."/>
            <person name="Medema M.H."/>
            <person name="Devos D.P."/>
            <person name="Kaster A.-K."/>
            <person name="Ovreas L."/>
            <person name="Rohde M."/>
            <person name="Galperin M.Y."/>
            <person name="Jogler C."/>
        </authorList>
    </citation>
    <scope>NUCLEOTIDE SEQUENCE [LARGE SCALE GENOMIC DNA]</scope>
    <source>
        <strain evidence="2 3">TBK1r</strain>
    </source>
</reference>
<keyword evidence="3" id="KW-1185">Reference proteome</keyword>
<feature type="region of interest" description="Disordered" evidence="1">
    <location>
        <begin position="102"/>
        <end position="128"/>
    </location>
</feature>
<evidence type="ECO:0000313" key="2">
    <source>
        <dbReference type="EMBL" id="QDV82752.1"/>
    </source>
</evidence>
<dbReference type="Proteomes" id="UP000318081">
    <property type="component" value="Chromosome"/>
</dbReference>
<feature type="region of interest" description="Disordered" evidence="1">
    <location>
        <begin position="261"/>
        <end position="283"/>
    </location>
</feature>
<feature type="compositionally biased region" description="Acidic residues" evidence="1">
    <location>
        <begin position="564"/>
        <end position="585"/>
    </location>
</feature>
<evidence type="ECO:0000313" key="3">
    <source>
        <dbReference type="Proteomes" id="UP000318081"/>
    </source>
</evidence>
<dbReference type="EMBL" id="CP036432">
    <property type="protein sequence ID" value="QDV82752.1"/>
    <property type="molecule type" value="Genomic_DNA"/>
</dbReference>
<name>A0ABX5XLX1_9BACT</name>
<proteinExistence type="predicted"/>
<protein>
    <submittedName>
        <fullName evidence="2">Uncharacterized protein</fullName>
    </submittedName>
</protein>